<dbReference type="AlphaFoldDB" id="A0A1V9G6R9"/>
<keyword evidence="2" id="KW-1185">Reference proteome</keyword>
<sequence>MDWLLHLFGQGKDLTAIQMSMRGITAFALALFQDQAPSLFPEYQNFYPFLIGNIYLSTSSQGECLLWLGRIV</sequence>
<dbReference type="STRING" id="1703345.A3860_12640"/>
<dbReference type="EMBL" id="LVYD01000002">
    <property type="protein sequence ID" value="OQP66345.1"/>
    <property type="molecule type" value="Genomic_DNA"/>
</dbReference>
<gene>
    <name evidence="1" type="ORF">A3860_12640</name>
</gene>
<evidence type="ECO:0000313" key="2">
    <source>
        <dbReference type="Proteomes" id="UP000192796"/>
    </source>
</evidence>
<dbReference type="RefSeq" id="WP_143773931.1">
    <property type="nucleotide sequence ID" value="NZ_LVYD01000002.1"/>
</dbReference>
<accession>A0A1V9G6R9</accession>
<organism evidence="1 2">
    <name type="scientific">Niastella vici</name>
    <dbReference type="NCBI Taxonomy" id="1703345"/>
    <lineage>
        <taxon>Bacteria</taxon>
        <taxon>Pseudomonadati</taxon>
        <taxon>Bacteroidota</taxon>
        <taxon>Chitinophagia</taxon>
        <taxon>Chitinophagales</taxon>
        <taxon>Chitinophagaceae</taxon>
        <taxon>Niastella</taxon>
    </lineage>
</organism>
<comment type="caution">
    <text evidence="1">The sequence shown here is derived from an EMBL/GenBank/DDBJ whole genome shotgun (WGS) entry which is preliminary data.</text>
</comment>
<reference evidence="1 2" key="1">
    <citation type="submission" date="2016-03" db="EMBL/GenBank/DDBJ databases">
        <title>Niastella vici sp. nov., isolated from farmland soil.</title>
        <authorList>
            <person name="Chen L."/>
            <person name="Wang D."/>
            <person name="Yang S."/>
            <person name="Wang G."/>
        </authorList>
    </citation>
    <scope>NUCLEOTIDE SEQUENCE [LARGE SCALE GENOMIC DNA]</scope>
    <source>
        <strain evidence="1 2">DJ57</strain>
    </source>
</reference>
<dbReference type="OrthoDB" id="9793799at2"/>
<name>A0A1V9G6R9_9BACT</name>
<proteinExistence type="predicted"/>
<dbReference type="Proteomes" id="UP000192796">
    <property type="component" value="Unassembled WGS sequence"/>
</dbReference>
<evidence type="ECO:0000313" key="1">
    <source>
        <dbReference type="EMBL" id="OQP66345.1"/>
    </source>
</evidence>
<protein>
    <submittedName>
        <fullName evidence="1">Uncharacterized protein</fullName>
    </submittedName>
</protein>